<dbReference type="Proteomes" id="UP000076577">
    <property type="component" value="Unassembled WGS sequence"/>
</dbReference>
<dbReference type="RefSeq" id="WP_068006292.1">
    <property type="nucleotide sequence ID" value="NZ_FOFM01000001.1"/>
</dbReference>
<evidence type="ECO:0000313" key="2">
    <source>
        <dbReference type="EMBL" id="KZL19011.1"/>
    </source>
</evidence>
<organism evidence="2 3">
    <name type="scientific">Pseudovibrio axinellae</name>
    <dbReference type="NCBI Taxonomy" id="989403"/>
    <lineage>
        <taxon>Bacteria</taxon>
        <taxon>Pseudomonadati</taxon>
        <taxon>Pseudomonadota</taxon>
        <taxon>Alphaproteobacteria</taxon>
        <taxon>Hyphomicrobiales</taxon>
        <taxon>Stappiaceae</taxon>
        <taxon>Pseudovibrio</taxon>
    </lineage>
</organism>
<feature type="transmembrane region" description="Helical" evidence="1">
    <location>
        <begin position="44"/>
        <end position="64"/>
    </location>
</feature>
<sequence length="133" mass="15774">MIFRWLFRRLFFFRILTFFGLWGVYLALIQWARKGLYCGLGAGLLMSGLTLVYGLAIYWSVAWLRLHTEGYVVVEVFCWVLWVPILWFAAVDTELYIVCARAPNQPVLGNLLSTQRYEEKFKERLAWIKRQIK</sequence>
<keyword evidence="3" id="KW-1185">Reference proteome</keyword>
<feature type="transmembrane region" description="Helical" evidence="1">
    <location>
        <begin position="71"/>
        <end position="90"/>
    </location>
</feature>
<reference evidence="2 3" key="1">
    <citation type="journal article" date="2016" name="Front. Microbiol.">
        <title>Comparative Genomic Analysis Reveals a Diverse Repertoire of Genes Involved in Prokaryote-Eukaryote Interactions within the Pseudovibrio Genus.</title>
        <authorList>
            <person name="Romano S."/>
            <person name="Fernandez-Guerra A."/>
            <person name="Reen F.J."/>
            <person name="Glockner F.O."/>
            <person name="Crowley S.P."/>
            <person name="O'Sullivan O."/>
            <person name="Cotter P.D."/>
            <person name="Adams C."/>
            <person name="Dobson A.D."/>
            <person name="O'Gara F."/>
        </authorList>
    </citation>
    <scope>NUCLEOTIDE SEQUENCE [LARGE SCALE GENOMIC DNA]</scope>
    <source>
        <strain evidence="2 3">Ad2</strain>
    </source>
</reference>
<dbReference type="PATRIC" id="fig|989403.3.peg.2695"/>
<feature type="transmembrane region" description="Helical" evidence="1">
    <location>
        <begin position="12"/>
        <end position="32"/>
    </location>
</feature>
<dbReference type="OrthoDB" id="7872914at2"/>
<comment type="caution">
    <text evidence="2">The sequence shown here is derived from an EMBL/GenBank/DDBJ whole genome shotgun (WGS) entry which is preliminary data.</text>
</comment>
<gene>
    <name evidence="2" type="ORF">PsAD2_02530</name>
</gene>
<proteinExistence type="predicted"/>
<keyword evidence="1" id="KW-0472">Membrane</keyword>
<evidence type="ECO:0000313" key="3">
    <source>
        <dbReference type="Proteomes" id="UP000076577"/>
    </source>
</evidence>
<evidence type="ECO:0000256" key="1">
    <source>
        <dbReference type="SAM" id="Phobius"/>
    </source>
</evidence>
<keyword evidence="1" id="KW-0812">Transmembrane</keyword>
<dbReference type="EMBL" id="LMCB01000017">
    <property type="protein sequence ID" value="KZL19011.1"/>
    <property type="molecule type" value="Genomic_DNA"/>
</dbReference>
<name>A0A165YNB3_9HYPH</name>
<protein>
    <submittedName>
        <fullName evidence="2">Uncharacterized protein</fullName>
    </submittedName>
</protein>
<keyword evidence="1" id="KW-1133">Transmembrane helix</keyword>
<accession>A0A165YNB3</accession>
<dbReference type="AlphaFoldDB" id="A0A165YNB3"/>